<keyword evidence="6" id="KW-1185">Reference proteome</keyword>
<dbReference type="Pfam" id="PF00849">
    <property type="entry name" value="PseudoU_synth_2"/>
    <property type="match status" value="1"/>
</dbReference>
<evidence type="ECO:0000256" key="2">
    <source>
        <dbReference type="PROSITE-ProRule" id="PRU00708"/>
    </source>
</evidence>
<dbReference type="PANTHER" id="PTHR21600">
    <property type="entry name" value="MITOCHONDRIAL RNA PSEUDOURIDINE SYNTHASE"/>
    <property type="match status" value="1"/>
</dbReference>
<feature type="domain" description="Pseudouridine synthase RsuA/RluA-like" evidence="4">
    <location>
        <begin position="512"/>
        <end position="675"/>
    </location>
</feature>
<comment type="similarity">
    <text evidence="1">Belongs to the pseudouridine synthase RluA family.</text>
</comment>
<dbReference type="PANTHER" id="PTHR21600:SF87">
    <property type="entry name" value="RNA PSEUDOURIDYLATE SYNTHASE DOMAIN-CONTAINING PROTEIN 1"/>
    <property type="match status" value="1"/>
</dbReference>
<feature type="compositionally biased region" description="Polar residues" evidence="3">
    <location>
        <begin position="1"/>
        <end position="14"/>
    </location>
</feature>
<proteinExistence type="inferred from homology"/>
<dbReference type="Gene3D" id="3.30.2350.10">
    <property type="entry name" value="Pseudouridine synthase"/>
    <property type="match status" value="1"/>
</dbReference>
<accession>A0ABP0NMS8</accession>
<dbReference type="InterPro" id="IPR002885">
    <property type="entry name" value="PPR_rpt"/>
</dbReference>
<dbReference type="InterPro" id="IPR006145">
    <property type="entry name" value="PsdUridine_synth_RsuA/RluA"/>
</dbReference>
<feature type="repeat" description="PPR" evidence="2">
    <location>
        <begin position="269"/>
        <end position="303"/>
    </location>
</feature>
<reference evidence="5 6" key="1">
    <citation type="submission" date="2024-02" db="EMBL/GenBank/DDBJ databases">
        <authorList>
            <person name="Chen Y."/>
            <person name="Shah S."/>
            <person name="Dougan E. K."/>
            <person name="Thang M."/>
            <person name="Chan C."/>
        </authorList>
    </citation>
    <scope>NUCLEOTIDE SEQUENCE [LARGE SCALE GENOMIC DNA]</scope>
</reference>
<dbReference type="InterPro" id="IPR050188">
    <property type="entry name" value="RluA_PseudoU_synthase"/>
</dbReference>
<dbReference type="Proteomes" id="UP001642484">
    <property type="component" value="Unassembled WGS sequence"/>
</dbReference>
<protein>
    <recommendedName>
        <fullName evidence="4">Pseudouridine synthase RsuA/RluA-like domain-containing protein</fullName>
    </recommendedName>
</protein>
<evidence type="ECO:0000256" key="3">
    <source>
        <dbReference type="SAM" id="MobiDB-lite"/>
    </source>
</evidence>
<dbReference type="Pfam" id="PF01535">
    <property type="entry name" value="PPR"/>
    <property type="match status" value="2"/>
</dbReference>
<evidence type="ECO:0000313" key="5">
    <source>
        <dbReference type="EMBL" id="CAK9065098.1"/>
    </source>
</evidence>
<dbReference type="CDD" id="cd02869">
    <property type="entry name" value="PseudoU_synth_RluA_like"/>
    <property type="match status" value="1"/>
</dbReference>
<dbReference type="InterPro" id="IPR011990">
    <property type="entry name" value="TPR-like_helical_dom_sf"/>
</dbReference>
<comment type="caution">
    <text evidence="5">The sequence shown here is derived from an EMBL/GenBank/DDBJ whole genome shotgun (WGS) entry which is preliminary data.</text>
</comment>
<feature type="repeat" description="PPR" evidence="2">
    <location>
        <begin position="137"/>
        <end position="171"/>
    </location>
</feature>
<dbReference type="NCBIfam" id="TIGR00756">
    <property type="entry name" value="PPR"/>
    <property type="match status" value="1"/>
</dbReference>
<organism evidence="5 6">
    <name type="scientific">Durusdinium trenchii</name>
    <dbReference type="NCBI Taxonomy" id="1381693"/>
    <lineage>
        <taxon>Eukaryota</taxon>
        <taxon>Sar</taxon>
        <taxon>Alveolata</taxon>
        <taxon>Dinophyceae</taxon>
        <taxon>Suessiales</taxon>
        <taxon>Symbiodiniaceae</taxon>
        <taxon>Durusdinium</taxon>
    </lineage>
</organism>
<evidence type="ECO:0000313" key="6">
    <source>
        <dbReference type="Proteomes" id="UP001642484"/>
    </source>
</evidence>
<feature type="region of interest" description="Disordered" evidence="3">
    <location>
        <begin position="1"/>
        <end position="21"/>
    </location>
</feature>
<dbReference type="SUPFAM" id="SSF55120">
    <property type="entry name" value="Pseudouridine synthase"/>
    <property type="match status" value="1"/>
</dbReference>
<dbReference type="Gene3D" id="1.25.40.10">
    <property type="entry name" value="Tetratricopeptide repeat domain"/>
    <property type="match status" value="2"/>
</dbReference>
<sequence>MLHRPASSSQNRPLQASKVGGQNGEGALQTLKHMLEGKLQTDAFIHNAAIAELKSDWSLALDSFRQLPALLVIPSISSYAAISIALPKSLWTYVCSLLREISSSCLRLNTICLNAAVHRIQWSAALSLWALTNGIPNRVTLNSIITACERGRRWQDAGNLLKRMMQLRIANEVSIGAWVSTCGKSSRWGLALEACRTAEVRSQQAVNAAISCCEKAAQWPFALCMYRHFRHLHSHRTQDVIGQNAAISACEKGSCWKSALILLQTEVPDVISYSAAISASGRAQRWKIAVKLLEEMSEKKSLPNAVSFGAASVACVSKQWRWSLFLAGCNYSGKRERSSEQTEIAWRSAKQVSRRPSNLNTPDLTSIQELQPKELSTLVWSYAALNSFASFDLGVWPRIEENLKHFKCADLARLAWGFSSNPFPNILDSLQKEYVLRMETEKTDAVSALTLVWACSYAGCLRSETAVAIGGALETVGRSFGELRIPMPIISCDCIGPTEPTTPRIIREFSNFLVLQKPSKYQVDDGLPLSSAEPERGLLSFFLKAMFPKHPVLHDVDHSRGFLHRLDVPSSGLILVAKSHEAWYKLKMQAATGDVVRDYVALNHGWLSERQEVAARVHWWPNGRRAPSAVADAGRVAQTNLKVSELYRKDGRGYCGLLIRINTGRMHQIRLHTAHIGHPTVCDGKYSSKTTFKEDCSWCPRNFLHRHRLIFNLAEKQEEVIDPLAPDLEVVMAGLRSLRAR</sequence>
<dbReference type="EMBL" id="CAXAMN010021976">
    <property type="protein sequence ID" value="CAK9065098.1"/>
    <property type="molecule type" value="Genomic_DNA"/>
</dbReference>
<dbReference type="InterPro" id="IPR020103">
    <property type="entry name" value="PsdUridine_synth_cat_dom_sf"/>
</dbReference>
<name>A0ABP0NMS8_9DINO</name>
<gene>
    <name evidence="5" type="ORF">CCMP2556_LOCUS32009</name>
</gene>
<dbReference type="PROSITE" id="PS51375">
    <property type="entry name" value="PPR"/>
    <property type="match status" value="2"/>
</dbReference>
<evidence type="ECO:0000259" key="4">
    <source>
        <dbReference type="Pfam" id="PF00849"/>
    </source>
</evidence>
<evidence type="ECO:0000256" key="1">
    <source>
        <dbReference type="ARBA" id="ARBA00010876"/>
    </source>
</evidence>